<accession>A0A9P3GL08</accession>
<feature type="coiled-coil region" evidence="1">
    <location>
        <begin position="99"/>
        <end position="133"/>
    </location>
</feature>
<evidence type="ECO:0000313" key="2">
    <source>
        <dbReference type="EMBL" id="GJE96863.1"/>
    </source>
</evidence>
<evidence type="ECO:0000313" key="3">
    <source>
        <dbReference type="Proteomes" id="UP000703269"/>
    </source>
</evidence>
<keyword evidence="1" id="KW-0175">Coiled coil</keyword>
<sequence length="205" mass="23388">MDDTDSSVTERIRQEKDSWGEFQQTMLRDGVLPCLNEVAGVMAEVNKSIMTPSESQDNAVLEAFLRSSAALRSMLDGTEIRIRDALAAYRESVQDRTELKNMMRTSQELQHRAHELLRTIKQVQKRARGLRTRKITRLLNFLGITPRMDEDRVVSEVAARIKVAQASFKTRMSVDIGECIDSVTKTKEKQVQFRLAEIVRNSSKT</sequence>
<dbReference type="Proteomes" id="UP000703269">
    <property type="component" value="Unassembled WGS sequence"/>
</dbReference>
<proteinExistence type="predicted"/>
<keyword evidence="3" id="KW-1185">Reference proteome</keyword>
<organism evidence="2 3">
    <name type="scientific">Phanerochaete sordida</name>
    <dbReference type="NCBI Taxonomy" id="48140"/>
    <lineage>
        <taxon>Eukaryota</taxon>
        <taxon>Fungi</taxon>
        <taxon>Dikarya</taxon>
        <taxon>Basidiomycota</taxon>
        <taxon>Agaricomycotina</taxon>
        <taxon>Agaricomycetes</taxon>
        <taxon>Polyporales</taxon>
        <taxon>Phanerochaetaceae</taxon>
        <taxon>Phanerochaete</taxon>
    </lineage>
</organism>
<name>A0A9P3GL08_9APHY</name>
<reference evidence="2 3" key="1">
    <citation type="submission" date="2021-08" db="EMBL/GenBank/DDBJ databases">
        <title>Draft Genome Sequence of Phanerochaete sordida strain YK-624.</title>
        <authorList>
            <person name="Mori T."/>
            <person name="Dohra H."/>
            <person name="Suzuki T."/>
            <person name="Kawagishi H."/>
            <person name="Hirai H."/>
        </authorList>
    </citation>
    <scope>NUCLEOTIDE SEQUENCE [LARGE SCALE GENOMIC DNA]</scope>
    <source>
        <strain evidence="2 3">YK-624</strain>
    </source>
</reference>
<gene>
    <name evidence="2" type="ORF">PsYK624_130700</name>
</gene>
<dbReference type="EMBL" id="BPQB01000064">
    <property type="protein sequence ID" value="GJE96863.1"/>
    <property type="molecule type" value="Genomic_DNA"/>
</dbReference>
<evidence type="ECO:0000256" key="1">
    <source>
        <dbReference type="SAM" id="Coils"/>
    </source>
</evidence>
<protein>
    <submittedName>
        <fullName evidence="2">Uncharacterized protein</fullName>
    </submittedName>
</protein>
<dbReference type="AlphaFoldDB" id="A0A9P3GL08"/>
<comment type="caution">
    <text evidence="2">The sequence shown here is derived from an EMBL/GenBank/DDBJ whole genome shotgun (WGS) entry which is preliminary data.</text>
</comment>